<gene>
    <name evidence="3" type="ORF">O987_27255</name>
</gene>
<dbReference type="InterPro" id="IPR036514">
    <property type="entry name" value="SGNH_hydro_sf"/>
</dbReference>
<dbReference type="RefSeq" id="WP_019044142.1">
    <property type="nucleotide sequence ID" value="NZ_CP006704.1"/>
</dbReference>
<dbReference type="HOGENOM" id="CLU_695817_0_0_4"/>
<name>A0A076Q1C8_COMTE</name>
<dbReference type="InterPro" id="IPR050592">
    <property type="entry name" value="GDSL_lipolytic_enzyme"/>
</dbReference>
<feature type="signal peptide" evidence="2">
    <location>
        <begin position="1"/>
        <end position="19"/>
    </location>
</feature>
<dbReference type="SUPFAM" id="SSF52266">
    <property type="entry name" value="SGNH hydrolase"/>
    <property type="match status" value="1"/>
</dbReference>
<evidence type="ECO:0000313" key="3">
    <source>
        <dbReference type="EMBL" id="AIJ49502.1"/>
    </source>
</evidence>
<proteinExistence type="predicted"/>
<dbReference type="GO" id="GO:0016788">
    <property type="term" value="F:hydrolase activity, acting on ester bonds"/>
    <property type="evidence" value="ECO:0007669"/>
    <property type="project" value="InterPro"/>
</dbReference>
<dbReference type="Gene3D" id="3.40.50.1110">
    <property type="entry name" value="SGNH hydrolase"/>
    <property type="match status" value="1"/>
</dbReference>
<sequence>MASKLKLLAAAMATVGLLAACGGGGGADTTPKAKVTSVKVMGDSLSDSGTFGYKFTVQGNDPTTGKPYLVWPERIADLYSTSLCAHYKPTSQTTFVTANAGCTNYAIGGAQINYVDASGQVVNSPISVLQQIKDAGAAGVSSNDLILIDGGANDAAALITAVLTYQSAAATYAVTGSPADGAKALAAQKYLQAFLASKIDTATLTALLSQGSDGIVKAGGLYMQTLAQNLATSMQTDLLAKGATRIAVLNIPAIQMTPKFTTVLAQIAQAQGTAASKQAEALLDGWVSAFNATLKTAAGNDSRIAVVDFYTEFKSQISNPAAYNFTNATVAVCSKIGTDELSTCSADKLAANIPQGETSPDWWKSYVFANSFHPTPYGYQQMGQLVSRSLAQAGWL</sequence>
<reference evidence="3 4" key="1">
    <citation type="journal article" date="2014" name="Genome Announc.">
        <title>Complete Genome Sequence of Polychlorinated Biphenyl Degrader Comamonas testosteroni TK102 (NBRC 109938).</title>
        <authorList>
            <person name="Fukuda K."/>
            <person name="Hosoyama A."/>
            <person name="Tsuchikane K."/>
            <person name="Ohji S."/>
            <person name="Yamazoe A."/>
            <person name="Fujita N."/>
            <person name="Shintani M."/>
            <person name="Kimbara K."/>
        </authorList>
    </citation>
    <scope>NUCLEOTIDE SEQUENCE [LARGE SCALE GENOMIC DNA]</scope>
    <source>
        <strain evidence="3">TK102</strain>
    </source>
</reference>
<accession>A0A076Q1C8</accession>
<dbReference type="PANTHER" id="PTHR45642">
    <property type="entry name" value="GDSL ESTERASE/LIPASE EXL3"/>
    <property type="match status" value="1"/>
</dbReference>
<organism evidence="3 4">
    <name type="scientific">Comamonas testosteroni TK102</name>
    <dbReference type="NCBI Taxonomy" id="1392005"/>
    <lineage>
        <taxon>Bacteria</taxon>
        <taxon>Pseudomonadati</taxon>
        <taxon>Pseudomonadota</taxon>
        <taxon>Betaproteobacteria</taxon>
        <taxon>Burkholderiales</taxon>
        <taxon>Comamonadaceae</taxon>
        <taxon>Comamonas</taxon>
    </lineage>
</organism>
<dbReference type="EMBL" id="CP006704">
    <property type="protein sequence ID" value="AIJ49502.1"/>
    <property type="molecule type" value="Genomic_DNA"/>
</dbReference>
<dbReference type="KEGG" id="ctes:O987_27255"/>
<evidence type="ECO:0000256" key="2">
    <source>
        <dbReference type="SAM" id="SignalP"/>
    </source>
</evidence>
<dbReference type="Proteomes" id="UP000028782">
    <property type="component" value="Chromosome"/>
</dbReference>
<feature type="chain" id="PRO_5001716230" evidence="2">
    <location>
        <begin position="20"/>
        <end position="396"/>
    </location>
</feature>
<evidence type="ECO:0000313" key="4">
    <source>
        <dbReference type="Proteomes" id="UP000028782"/>
    </source>
</evidence>
<dbReference type="AlphaFoldDB" id="A0A076Q1C8"/>
<dbReference type="PANTHER" id="PTHR45642:SF139">
    <property type="entry name" value="SGNH HYDROLASE-TYPE ESTERASE DOMAIN-CONTAINING PROTEIN"/>
    <property type="match status" value="1"/>
</dbReference>
<dbReference type="InterPro" id="IPR001087">
    <property type="entry name" value="GDSL"/>
</dbReference>
<dbReference type="Pfam" id="PF00657">
    <property type="entry name" value="Lipase_GDSL"/>
    <property type="match status" value="1"/>
</dbReference>
<protein>
    <submittedName>
        <fullName evidence="3">Phospholipase</fullName>
    </submittedName>
</protein>
<evidence type="ECO:0000256" key="1">
    <source>
        <dbReference type="ARBA" id="ARBA00022729"/>
    </source>
</evidence>
<dbReference type="PROSITE" id="PS51257">
    <property type="entry name" value="PROKAR_LIPOPROTEIN"/>
    <property type="match status" value="1"/>
</dbReference>
<keyword evidence="1 2" id="KW-0732">Signal</keyword>